<dbReference type="EMBL" id="CP030840">
    <property type="protein sequence ID" value="AXC15148.1"/>
    <property type="molecule type" value="Genomic_DNA"/>
</dbReference>
<organism evidence="1 2">
    <name type="scientific">Acidisarcina polymorpha</name>
    <dbReference type="NCBI Taxonomy" id="2211140"/>
    <lineage>
        <taxon>Bacteria</taxon>
        <taxon>Pseudomonadati</taxon>
        <taxon>Acidobacteriota</taxon>
        <taxon>Terriglobia</taxon>
        <taxon>Terriglobales</taxon>
        <taxon>Acidobacteriaceae</taxon>
        <taxon>Acidisarcina</taxon>
    </lineage>
</organism>
<dbReference type="KEGG" id="abas:ACPOL_5904"/>
<protein>
    <submittedName>
        <fullName evidence="1">Uncharacterized protein</fullName>
    </submittedName>
</protein>
<evidence type="ECO:0000313" key="1">
    <source>
        <dbReference type="EMBL" id="AXC15148.1"/>
    </source>
</evidence>
<keyword evidence="2" id="KW-1185">Reference proteome</keyword>
<gene>
    <name evidence="1" type="ORF">ACPOL_5904</name>
</gene>
<dbReference type="AlphaFoldDB" id="A0A2Z5G837"/>
<sequence>MSCRAECLSDSDFLLTLLNKDGFKLLQRWFKIPALASKVDSRERSPDHHCSFDLKTQSIVCGLLGGR</sequence>
<proteinExistence type="predicted"/>
<reference evidence="1 2" key="1">
    <citation type="journal article" date="2018" name="Front. Microbiol.">
        <title>Hydrolytic Capabilities as a Key to Environmental Success: Chitinolytic and Cellulolytic Acidobacteria From Acidic Sub-arctic Soils and Boreal Peatlands.</title>
        <authorList>
            <person name="Belova S.E."/>
            <person name="Ravin N.V."/>
            <person name="Pankratov T.A."/>
            <person name="Rakitin A.L."/>
            <person name="Ivanova A.A."/>
            <person name="Beletsky A.V."/>
            <person name="Mardanov A.V."/>
            <person name="Sinninghe Damste J.S."/>
            <person name="Dedysh S.N."/>
        </authorList>
    </citation>
    <scope>NUCLEOTIDE SEQUENCE [LARGE SCALE GENOMIC DNA]</scope>
    <source>
        <strain evidence="1 2">SBC82</strain>
    </source>
</reference>
<name>A0A2Z5G837_9BACT</name>
<evidence type="ECO:0000313" key="2">
    <source>
        <dbReference type="Proteomes" id="UP000253606"/>
    </source>
</evidence>
<dbReference type="Proteomes" id="UP000253606">
    <property type="component" value="Chromosome"/>
</dbReference>
<accession>A0A2Z5G837</accession>